<dbReference type="Pfam" id="PF00491">
    <property type="entry name" value="Arginase"/>
    <property type="match status" value="1"/>
</dbReference>
<evidence type="ECO:0000256" key="4">
    <source>
        <dbReference type="PROSITE-ProRule" id="PRU00742"/>
    </source>
</evidence>
<dbReference type="InterPro" id="IPR023696">
    <property type="entry name" value="Ureohydrolase_dom_sf"/>
</dbReference>
<evidence type="ECO:0000256" key="3">
    <source>
        <dbReference type="ARBA" id="ARBA00023211"/>
    </source>
</evidence>
<keyword evidence="3" id="KW-0464">Manganese</keyword>
<keyword evidence="2" id="KW-0378">Hydrolase</keyword>
<sequence length="287" mass="30191">MTANHQSIALLSAPYDSGHHGKRMGAGPLALSGAADRLRGRGHPVREQSLSVRPEWQAELETSFELHRLIADATTGARAAGEVPVLLSGNCNATLGVLAGLSASAPRLGLVWFDAHGDFNTPDTDANAYLDGQALAMITGRCWPAMTASVPGFHAIPDDRVLMIGTRALDDLEAGPLKDSRITTLNAAQARDSTAAVTALAARVDAVHIHLDLDAYDPSIAPANSYAAPDGLFPADVGAILHELSGQTRISSATLASWDPAHDINHRLRDVALDVVDLLATLARSDR</sequence>
<evidence type="ECO:0000256" key="2">
    <source>
        <dbReference type="ARBA" id="ARBA00022801"/>
    </source>
</evidence>
<comment type="similarity">
    <text evidence="4">Belongs to the arginase family.</text>
</comment>
<gene>
    <name evidence="5" type="ORF">Ahu01nite_009640</name>
</gene>
<dbReference type="RefSeq" id="WP_203835147.1">
    <property type="nucleotide sequence ID" value="NZ_BAAATV010000004.1"/>
</dbReference>
<keyword evidence="6" id="KW-1185">Reference proteome</keyword>
<proteinExistence type="inferred from homology"/>
<accession>A0ABQ3ZH42</accession>
<dbReference type="PANTHER" id="PTHR43782:SF3">
    <property type="entry name" value="ARGINASE"/>
    <property type="match status" value="1"/>
</dbReference>
<organism evidence="5 6">
    <name type="scientific">Winogradskya humida</name>
    <dbReference type="NCBI Taxonomy" id="113566"/>
    <lineage>
        <taxon>Bacteria</taxon>
        <taxon>Bacillati</taxon>
        <taxon>Actinomycetota</taxon>
        <taxon>Actinomycetes</taxon>
        <taxon>Micromonosporales</taxon>
        <taxon>Micromonosporaceae</taxon>
        <taxon>Winogradskya</taxon>
    </lineage>
</organism>
<keyword evidence="1" id="KW-0479">Metal-binding</keyword>
<reference evidence="5 6" key="1">
    <citation type="submission" date="2021-01" db="EMBL/GenBank/DDBJ databases">
        <title>Whole genome shotgun sequence of Actinoplanes humidus NBRC 14915.</title>
        <authorList>
            <person name="Komaki H."/>
            <person name="Tamura T."/>
        </authorList>
    </citation>
    <scope>NUCLEOTIDE SEQUENCE [LARGE SCALE GENOMIC DNA]</scope>
    <source>
        <strain evidence="5 6">NBRC 14915</strain>
    </source>
</reference>
<dbReference type="SUPFAM" id="SSF52768">
    <property type="entry name" value="Arginase/deacetylase"/>
    <property type="match status" value="1"/>
</dbReference>
<dbReference type="EMBL" id="BOMN01000013">
    <property type="protein sequence ID" value="GIE17862.1"/>
    <property type="molecule type" value="Genomic_DNA"/>
</dbReference>
<dbReference type="PANTHER" id="PTHR43782">
    <property type="entry name" value="ARGINASE"/>
    <property type="match status" value="1"/>
</dbReference>
<dbReference type="Proteomes" id="UP000603200">
    <property type="component" value="Unassembled WGS sequence"/>
</dbReference>
<protein>
    <submittedName>
        <fullName evidence="5">Arginase</fullName>
    </submittedName>
</protein>
<evidence type="ECO:0000256" key="1">
    <source>
        <dbReference type="ARBA" id="ARBA00022723"/>
    </source>
</evidence>
<evidence type="ECO:0000313" key="5">
    <source>
        <dbReference type="EMBL" id="GIE17862.1"/>
    </source>
</evidence>
<dbReference type="PRINTS" id="PR00116">
    <property type="entry name" value="ARGINASE"/>
</dbReference>
<dbReference type="PROSITE" id="PS51409">
    <property type="entry name" value="ARGINASE_2"/>
    <property type="match status" value="1"/>
</dbReference>
<dbReference type="CDD" id="cd09999">
    <property type="entry name" value="Arginase-like_1"/>
    <property type="match status" value="1"/>
</dbReference>
<dbReference type="InterPro" id="IPR006035">
    <property type="entry name" value="Ureohydrolase"/>
</dbReference>
<evidence type="ECO:0000313" key="6">
    <source>
        <dbReference type="Proteomes" id="UP000603200"/>
    </source>
</evidence>
<comment type="caution">
    <text evidence="5">The sequence shown here is derived from an EMBL/GenBank/DDBJ whole genome shotgun (WGS) entry which is preliminary data.</text>
</comment>
<dbReference type="Gene3D" id="3.40.800.10">
    <property type="entry name" value="Ureohydrolase domain"/>
    <property type="match status" value="1"/>
</dbReference>
<name>A0ABQ3ZH42_9ACTN</name>